<dbReference type="AlphaFoldDB" id="A0A163HAG9"/>
<feature type="region of interest" description="Disordered" evidence="1">
    <location>
        <begin position="1"/>
        <end position="30"/>
    </location>
</feature>
<dbReference type="GeneID" id="97553333"/>
<keyword evidence="3" id="KW-1185">Reference proteome</keyword>
<name>A0A163HAG9_9BACL</name>
<dbReference type="RefSeq" id="WP_063477769.1">
    <property type="nucleotide sequence ID" value="NZ_CP147845.1"/>
</dbReference>
<feature type="compositionally biased region" description="Basic and acidic residues" evidence="1">
    <location>
        <begin position="15"/>
        <end position="29"/>
    </location>
</feature>
<protein>
    <submittedName>
        <fullName evidence="2">Uncharacterized protein</fullName>
    </submittedName>
</protein>
<organism evidence="2 3">
    <name type="scientific">Paenibacillus glucanolyticus</name>
    <dbReference type="NCBI Taxonomy" id="59843"/>
    <lineage>
        <taxon>Bacteria</taxon>
        <taxon>Bacillati</taxon>
        <taxon>Bacillota</taxon>
        <taxon>Bacilli</taxon>
        <taxon>Bacillales</taxon>
        <taxon>Paenibacillaceae</taxon>
        <taxon>Paenibacillus</taxon>
    </lineage>
</organism>
<dbReference type="OrthoDB" id="2637262at2"/>
<sequence length="63" mass="7475">MRKDHLSLLNGNVTRSDEVDRQPESKRPAQTEITSVVWDRLVKDEGIAQQPWFHRLQCIRFNE</sequence>
<dbReference type="EMBL" id="LWMH01000001">
    <property type="protein sequence ID" value="KZS45396.1"/>
    <property type="molecule type" value="Genomic_DNA"/>
</dbReference>
<proteinExistence type="predicted"/>
<dbReference type="STRING" id="59843.A3958_05405"/>
<gene>
    <name evidence="2" type="ORF">AWU65_05410</name>
</gene>
<accession>A0A163HAG9</accession>
<evidence type="ECO:0000313" key="2">
    <source>
        <dbReference type="EMBL" id="KZS45396.1"/>
    </source>
</evidence>
<evidence type="ECO:0000313" key="3">
    <source>
        <dbReference type="Proteomes" id="UP000076796"/>
    </source>
</evidence>
<evidence type="ECO:0000256" key="1">
    <source>
        <dbReference type="SAM" id="MobiDB-lite"/>
    </source>
</evidence>
<reference evidence="2" key="1">
    <citation type="journal article" date="2016" name="Genome Announc.">
        <title>Draft genomes of two strains of Paenibacillus glucanolyticus with capability to degrade lignocellulose.</title>
        <authorList>
            <person name="Mathews S.L."/>
            <person name="Pawlak J."/>
            <person name="Grunden A.M."/>
        </authorList>
    </citation>
    <scope>NUCLEOTIDE SEQUENCE [LARGE SCALE GENOMIC DNA]</scope>
    <source>
        <strain evidence="2">SLM1</strain>
    </source>
</reference>
<comment type="caution">
    <text evidence="2">The sequence shown here is derived from an EMBL/GenBank/DDBJ whole genome shotgun (WGS) entry which is preliminary data.</text>
</comment>
<dbReference type="Proteomes" id="UP000076796">
    <property type="component" value="Unassembled WGS sequence"/>
</dbReference>